<dbReference type="AlphaFoldDB" id="A0AAV5GH55"/>
<feature type="transmembrane region" description="Helical" evidence="1">
    <location>
        <begin position="49"/>
        <end position="69"/>
    </location>
</feature>
<evidence type="ECO:0000313" key="2">
    <source>
        <dbReference type="EMBL" id="GJN89095.1"/>
    </source>
</evidence>
<organism evidence="2 3">
    <name type="scientific">Rhodotorula paludigena</name>
    <dbReference type="NCBI Taxonomy" id="86838"/>
    <lineage>
        <taxon>Eukaryota</taxon>
        <taxon>Fungi</taxon>
        <taxon>Dikarya</taxon>
        <taxon>Basidiomycota</taxon>
        <taxon>Pucciniomycotina</taxon>
        <taxon>Microbotryomycetes</taxon>
        <taxon>Sporidiobolales</taxon>
        <taxon>Sporidiobolaceae</taxon>
        <taxon>Rhodotorula</taxon>
    </lineage>
</organism>
<keyword evidence="1" id="KW-1133">Transmembrane helix</keyword>
<evidence type="ECO:0000313" key="3">
    <source>
        <dbReference type="Proteomes" id="UP001342314"/>
    </source>
</evidence>
<keyword evidence="3" id="KW-1185">Reference proteome</keyword>
<keyword evidence="1" id="KW-0812">Transmembrane</keyword>
<evidence type="ECO:0000256" key="1">
    <source>
        <dbReference type="SAM" id="Phobius"/>
    </source>
</evidence>
<reference evidence="2 3" key="1">
    <citation type="submission" date="2021-12" db="EMBL/GenBank/DDBJ databases">
        <title>High titer production of polyol ester of fatty acids by Rhodotorula paludigena BS15 towards product separation-free biomass refinery.</title>
        <authorList>
            <person name="Mano J."/>
            <person name="Ono H."/>
            <person name="Tanaka T."/>
            <person name="Naito K."/>
            <person name="Sushida H."/>
            <person name="Ike M."/>
            <person name="Tokuyasu K."/>
            <person name="Kitaoka M."/>
        </authorList>
    </citation>
    <scope>NUCLEOTIDE SEQUENCE [LARGE SCALE GENOMIC DNA]</scope>
    <source>
        <strain evidence="2 3">BS15</strain>
    </source>
</reference>
<comment type="caution">
    <text evidence="2">The sequence shown here is derived from an EMBL/GenBank/DDBJ whole genome shotgun (WGS) entry which is preliminary data.</text>
</comment>
<keyword evidence="1" id="KW-0472">Membrane</keyword>
<accession>A0AAV5GH55</accession>
<protein>
    <submittedName>
        <fullName evidence="2">Uncharacterized protein</fullName>
    </submittedName>
</protein>
<dbReference type="Proteomes" id="UP001342314">
    <property type="component" value="Unassembled WGS sequence"/>
</dbReference>
<dbReference type="EMBL" id="BQKY01000004">
    <property type="protein sequence ID" value="GJN89095.1"/>
    <property type="molecule type" value="Genomic_DNA"/>
</dbReference>
<sequence length="88" mass="9062">MPLDAALKRDLALYTLLCSAVLVPVVAPLSPGSAARSQARDLVRTLAQAAAVLVGATGAVVLGGGALLLGERAYCKVRAWYRATVRGE</sequence>
<proteinExistence type="predicted"/>
<gene>
    <name evidence="2" type="ORF">Rhopal_002069-T1</name>
</gene>
<name>A0AAV5GH55_9BASI</name>